<feature type="compositionally biased region" description="Basic and acidic residues" evidence="1">
    <location>
        <begin position="63"/>
        <end position="74"/>
    </location>
</feature>
<comment type="caution">
    <text evidence="2">The sequence shown here is derived from an EMBL/GenBank/DDBJ whole genome shotgun (WGS) entry which is preliminary data.</text>
</comment>
<protein>
    <submittedName>
        <fullName evidence="2">Uncharacterized protein</fullName>
    </submittedName>
</protein>
<dbReference type="OrthoDB" id="3256283at2759"/>
<proteinExistence type="predicted"/>
<feature type="compositionally biased region" description="Basic residues" evidence="1">
    <location>
        <begin position="1"/>
        <end position="13"/>
    </location>
</feature>
<sequence length="280" mass="30470">MPPKSKMSKKRARSPAGTKAAGGKTQTRSSKRTKKDASEAATTTGDEPKSQEEAVESASTEAEAPKADQPEDPKPTAPSFHGNFDLYAMELPFLNSVFTPKRDYAALLKTIRTYQAKPDNSGQIFLPADLDASEPPTGRFRSGAIRDPLECMPFDLALDSLALTDSLKFTARENTKHAFYSEPNAVSSSSMPGITASVELEDSHCGIASTRGTFKMRRAWVSADGADEVFEGFFSLKIVYSGLYRRKCFENSLDVPSLPFWAIRARVDKDGKEIGLGPGL</sequence>
<gene>
    <name evidence="2" type="ORF">GSI_12194</name>
</gene>
<evidence type="ECO:0000313" key="3">
    <source>
        <dbReference type="Proteomes" id="UP000230002"/>
    </source>
</evidence>
<keyword evidence="3" id="KW-1185">Reference proteome</keyword>
<name>A0A2G8RY44_9APHY</name>
<evidence type="ECO:0000313" key="2">
    <source>
        <dbReference type="EMBL" id="PIL26436.1"/>
    </source>
</evidence>
<dbReference type="EMBL" id="AYKW01000045">
    <property type="protein sequence ID" value="PIL26436.1"/>
    <property type="molecule type" value="Genomic_DNA"/>
</dbReference>
<dbReference type="Proteomes" id="UP000230002">
    <property type="component" value="Unassembled WGS sequence"/>
</dbReference>
<accession>A0A2G8RY44</accession>
<dbReference type="AlphaFoldDB" id="A0A2G8RY44"/>
<organism evidence="2 3">
    <name type="scientific">Ganoderma sinense ZZ0214-1</name>
    <dbReference type="NCBI Taxonomy" id="1077348"/>
    <lineage>
        <taxon>Eukaryota</taxon>
        <taxon>Fungi</taxon>
        <taxon>Dikarya</taxon>
        <taxon>Basidiomycota</taxon>
        <taxon>Agaricomycotina</taxon>
        <taxon>Agaricomycetes</taxon>
        <taxon>Polyporales</taxon>
        <taxon>Polyporaceae</taxon>
        <taxon>Ganoderma</taxon>
    </lineage>
</organism>
<feature type="region of interest" description="Disordered" evidence="1">
    <location>
        <begin position="1"/>
        <end position="81"/>
    </location>
</feature>
<reference evidence="2 3" key="1">
    <citation type="journal article" date="2015" name="Sci. Rep.">
        <title>Chromosome-level genome map provides insights into diverse defense mechanisms in the medicinal fungus Ganoderma sinense.</title>
        <authorList>
            <person name="Zhu Y."/>
            <person name="Xu J."/>
            <person name="Sun C."/>
            <person name="Zhou S."/>
            <person name="Xu H."/>
            <person name="Nelson D.R."/>
            <person name="Qian J."/>
            <person name="Song J."/>
            <person name="Luo H."/>
            <person name="Xiang L."/>
            <person name="Li Y."/>
            <person name="Xu Z."/>
            <person name="Ji A."/>
            <person name="Wang L."/>
            <person name="Lu S."/>
            <person name="Hayward A."/>
            <person name="Sun W."/>
            <person name="Li X."/>
            <person name="Schwartz D.C."/>
            <person name="Wang Y."/>
            <person name="Chen S."/>
        </authorList>
    </citation>
    <scope>NUCLEOTIDE SEQUENCE [LARGE SCALE GENOMIC DNA]</scope>
    <source>
        <strain evidence="2 3">ZZ0214-1</strain>
    </source>
</reference>
<evidence type="ECO:0000256" key="1">
    <source>
        <dbReference type="SAM" id="MobiDB-lite"/>
    </source>
</evidence>